<dbReference type="GO" id="GO:0005198">
    <property type="term" value="F:structural molecule activity"/>
    <property type="evidence" value="ECO:0007669"/>
    <property type="project" value="UniProtKB-UniRule"/>
</dbReference>
<evidence type="ECO:0000256" key="3">
    <source>
        <dbReference type="ARBA" id="ARBA00023143"/>
    </source>
</evidence>
<keyword evidence="6" id="KW-0969">Cilium</keyword>
<sequence>MAIKDIGSFQQTLGTGDARGWSRKVDNDFGSNFDIKTPGLEGGNVENGKTFGEFLQDSIGKVNALQHDANIQMEKLASGESQNLHETLLAVEKAEIAFKTMNQVRSKVLDAYREIMKMQI</sequence>
<dbReference type="Proteomes" id="UP001324634">
    <property type="component" value="Chromosome"/>
</dbReference>
<evidence type="ECO:0000256" key="5">
    <source>
        <dbReference type="NCBIfam" id="TIGR00205"/>
    </source>
</evidence>
<dbReference type="GO" id="GO:0009425">
    <property type="term" value="C:bacterial-type flagellum basal body"/>
    <property type="evidence" value="ECO:0007669"/>
    <property type="project" value="UniProtKB-SubCell"/>
</dbReference>
<proteinExistence type="inferred from homology"/>
<keyword evidence="6" id="KW-0966">Cell projection</keyword>
<gene>
    <name evidence="4 6" type="primary">fliE</name>
    <name evidence="6" type="ORF">SOO65_19685</name>
</gene>
<evidence type="ECO:0000313" key="6">
    <source>
        <dbReference type="EMBL" id="WPU64921.1"/>
    </source>
</evidence>
<evidence type="ECO:0000313" key="7">
    <source>
        <dbReference type="Proteomes" id="UP001324634"/>
    </source>
</evidence>
<dbReference type="HAMAP" id="MF_00724">
    <property type="entry name" value="FliE"/>
    <property type="match status" value="1"/>
</dbReference>
<reference evidence="6 7" key="1">
    <citation type="submission" date="2023-11" db="EMBL/GenBank/DDBJ databases">
        <title>Peredibacter starrii A3.12.</title>
        <authorList>
            <person name="Mitchell R.J."/>
        </authorList>
    </citation>
    <scope>NUCLEOTIDE SEQUENCE [LARGE SCALE GENOMIC DNA]</scope>
    <source>
        <strain evidence="6 7">A3.12</strain>
    </source>
</reference>
<protein>
    <recommendedName>
        <fullName evidence="4 5">Flagellar hook-basal body complex protein FliE</fullName>
    </recommendedName>
</protein>
<evidence type="ECO:0000256" key="1">
    <source>
        <dbReference type="ARBA" id="ARBA00004117"/>
    </source>
</evidence>
<keyword evidence="6" id="KW-0282">Flagellum</keyword>
<evidence type="ECO:0000256" key="4">
    <source>
        <dbReference type="HAMAP-Rule" id="MF_00724"/>
    </source>
</evidence>
<keyword evidence="3 4" id="KW-0975">Bacterial flagellum</keyword>
<dbReference type="Pfam" id="PF02049">
    <property type="entry name" value="FliE"/>
    <property type="match status" value="1"/>
</dbReference>
<dbReference type="RefSeq" id="WP_321394647.1">
    <property type="nucleotide sequence ID" value="NZ_CP139487.1"/>
</dbReference>
<evidence type="ECO:0000256" key="2">
    <source>
        <dbReference type="ARBA" id="ARBA00009272"/>
    </source>
</evidence>
<dbReference type="GO" id="GO:0003774">
    <property type="term" value="F:cytoskeletal motor activity"/>
    <property type="evidence" value="ECO:0007669"/>
    <property type="project" value="InterPro"/>
</dbReference>
<comment type="similarity">
    <text evidence="2 4">Belongs to the FliE family.</text>
</comment>
<dbReference type="PANTHER" id="PTHR34653">
    <property type="match status" value="1"/>
</dbReference>
<dbReference type="EMBL" id="CP139487">
    <property type="protein sequence ID" value="WPU64921.1"/>
    <property type="molecule type" value="Genomic_DNA"/>
</dbReference>
<dbReference type="PANTHER" id="PTHR34653:SF1">
    <property type="entry name" value="FLAGELLAR HOOK-BASAL BODY COMPLEX PROTEIN FLIE"/>
    <property type="match status" value="1"/>
</dbReference>
<dbReference type="NCBIfam" id="TIGR00205">
    <property type="entry name" value="fliE"/>
    <property type="match status" value="1"/>
</dbReference>
<dbReference type="KEGG" id="psti:SOO65_19685"/>
<dbReference type="GO" id="GO:0071973">
    <property type="term" value="P:bacterial-type flagellum-dependent cell motility"/>
    <property type="evidence" value="ECO:0007669"/>
    <property type="project" value="InterPro"/>
</dbReference>
<keyword evidence="7" id="KW-1185">Reference proteome</keyword>
<name>A0AAX4HP38_9BACT</name>
<comment type="subcellular location">
    <subcellularLocation>
        <location evidence="1 4">Bacterial flagellum basal body</location>
    </subcellularLocation>
</comment>
<dbReference type="InterPro" id="IPR001624">
    <property type="entry name" value="FliE"/>
</dbReference>
<dbReference type="AlphaFoldDB" id="A0AAX4HP38"/>
<accession>A0AAX4HP38</accession>
<dbReference type="PRINTS" id="PR01006">
    <property type="entry name" value="FLGHOOKFLIE"/>
</dbReference>
<organism evidence="6 7">
    <name type="scientific">Peredibacter starrii</name>
    <dbReference type="NCBI Taxonomy" id="28202"/>
    <lineage>
        <taxon>Bacteria</taxon>
        <taxon>Pseudomonadati</taxon>
        <taxon>Bdellovibrionota</taxon>
        <taxon>Bacteriovoracia</taxon>
        <taxon>Bacteriovoracales</taxon>
        <taxon>Bacteriovoracaceae</taxon>
        <taxon>Peredibacter</taxon>
    </lineage>
</organism>